<evidence type="ECO:0000256" key="2">
    <source>
        <dbReference type="ARBA" id="ARBA00024764"/>
    </source>
</evidence>
<evidence type="ECO:0000256" key="1">
    <source>
        <dbReference type="ARBA" id="ARBA00008720"/>
    </source>
</evidence>
<dbReference type="Pfam" id="PF04297">
    <property type="entry name" value="UPF0122"/>
    <property type="match status" value="1"/>
</dbReference>
<accession>N2AI56</accession>
<dbReference type="Gene3D" id="1.10.10.10">
    <property type="entry name" value="Winged helix-like DNA-binding domain superfamily/Winged helix DNA-binding domain"/>
    <property type="match status" value="1"/>
</dbReference>
<dbReference type="SUPFAM" id="SSF88659">
    <property type="entry name" value="Sigma3 and sigma4 domains of RNA polymerase sigma factors"/>
    <property type="match status" value="1"/>
</dbReference>
<comment type="similarity">
    <text evidence="1">Belongs to the UPF0122 family.</text>
</comment>
<evidence type="ECO:0000313" key="4">
    <source>
        <dbReference type="Proteomes" id="UP000012589"/>
    </source>
</evidence>
<sequence length="141" mass="16388">MVKINLREHYPNFYKEDCIIEVPDEVAAIMLEYDRLEAAYRRRTYYHNAHYSLDRGDGIEYDALFVAMTPCEIYERKVTMEQLHAAIATLPDKQAKRINAYYFMGLNMAAIAKSEGVSIKAVSDSIQHGLRNMEKYLKKVL</sequence>
<dbReference type="InterPro" id="IPR013324">
    <property type="entry name" value="RNA_pol_sigma_r3/r4-like"/>
</dbReference>
<dbReference type="STRING" id="1235802.C823_02659"/>
<dbReference type="Proteomes" id="UP000012589">
    <property type="component" value="Unassembled WGS sequence"/>
</dbReference>
<comment type="function">
    <text evidence="2">Might take part in the signal recognition particle (SRP) pathway. This is inferred from the conservation of its genetic proximity to ftsY/ffh. May be a regulatory protein.</text>
</comment>
<organism evidence="3 4">
    <name type="scientific">Eubacterium plexicaudatum ASF492</name>
    <dbReference type="NCBI Taxonomy" id="1235802"/>
    <lineage>
        <taxon>Bacteria</taxon>
        <taxon>Bacillati</taxon>
        <taxon>Bacillota</taxon>
        <taxon>Clostridia</taxon>
        <taxon>Eubacteriales</taxon>
        <taxon>Eubacteriaceae</taxon>
        <taxon>Eubacterium</taxon>
    </lineage>
</organism>
<dbReference type="OrthoDB" id="9791844at2"/>
<dbReference type="eggNOG" id="COG1595">
    <property type="taxonomic scope" value="Bacteria"/>
</dbReference>
<protein>
    <recommendedName>
        <fullName evidence="5">Sigma-70 family RNA polymerase sigma factor</fullName>
    </recommendedName>
</protein>
<name>N2AI56_9FIRM</name>
<dbReference type="InterPro" id="IPR036388">
    <property type="entry name" value="WH-like_DNA-bd_sf"/>
</dbReference>
<reference evidence="3 4" key="1">
    <citation type="journal article" date="2014" name="Genome Announc.">
        <title>Draft genome sequences of the altered schaedler flora, a defined bacterial community from gnotobiotic mice.</title>
        <authorList>
            <person name="Wannemuehler M.J."/>
            <person name="Overstreet A.M."/>
            <person name="Ward D.V."/>
            <person name="Phillips G.J."/>
        </authorList>
    </citation>
    <scope>NUCLEOTIDE SEQUENCE [LARGE SCALE GENOMIC DNA]</scope>
    <source>
        <strain evidence="3 4">ASF492</strain>
    </source>
</reference>
<dbReference type="HOGENOM" id="CLU_117542_0_0_9"/>
<proteinExistence type="inferred from homology"/>
<keyword evidence="4" id="KW-1185">Reference proteome</keyword>
<evidence type="ECO:0000313" key="3">
    <source>
        <dbReference type="EMBL" id="EMZ26163.1"/>
    </source>
</evidence>
<evidence type="ECO:0008006" key="5">
    <source>
        <dbReference type="Google" id="ProtNLM"/>
    </source>
</evidence>
<dbReference type="AlphaFoldDB" id="N2AI56"/>
<dbReference type="InterPro" id="IPR007394">
    <property type="entry name" value="UPF0122"/>
</dbReference>
<comment type="caution">
    <text evidence="3">The sequence shown here is derived from an EMBL/GenBank/DDBJ whole genome shotgun (WGS) entry which is preliminary data.</text>
</comment>
<dbReference type="EMBL" id="AQFT01000085">
    <property type="protein sequence ID" value="EMZ26163.1"/>
    <property type="molecule type" value="Genomic_DNA"/>
</dbReference>
<gene>
    <name evidence="3" type="ORF">C823_02659</name>
</gene>
<dbReference type="PATRIC" id="fig|1235802.3.peg.2807"/>